<dbReference type="InterPro" id="IPR013238">
    <property type="entry name" value="RNA_pol_III_Rbc25"/>
</dbReference>
<dbReference type="PROSITE" id="PS50126">
    <property type="entry name" value="S1"/>
    <property type="match status" value="1"/>
</dbReference>
<evidence type="ECO:0000256" key="1">
    <source>
        <dbReference type="ARBA" id="ARBA00004123"/>
    </source>
</evidence>
<dbReference type="Pfam" id="PF08292">
    <property type="entry name" value="RNA_pol_Rbc25"/>
    <property type="match status" value="1"/>
</dbReference>
<evidence type="ECO:0000256" key="3">
    <source>
        <dbReference type="ARBA" id="ARBA00022478"/>
    </source>
</evidence>
<evidence type="ECO:0000256" key="2">
    <source>
        <dbReference type="ARBA" id="ARBA00009307"/>
    </source>
</evidence>
<dbReference type="GO" id="GO:0005666">
    <property type="term" value="C:RNA polymerase III complex"/>
    <property type="evidence" value="ECO:0007669"/>
    <property type="project" value="TreeGrafter"/>
</dbReference>
<keyword evidence="3" id="KW-0240">DNA-directed RNA polymerase</keyword>
<dbReference type="CDD" id="cd04330">
    <property type="entry name" value="RNAP_III_Rpc25_N"/>
    <property type="match status" value="1"/>
</dbReference>
<dbReference type="Gene3D" id="3.30.1490.120">
    <property type="entry name" value="RNA polymerase Rpb7-like, N-terminal domain"/>
    <property type="match status" value="1"/>
</dbReference>
<dbReference type="InterPro" id="IPR004519">
    <property type="entry name" value="RNAP_E/RPC8"/>
</dbReference>
<name>A0A058ZH62_FONAL</name>
<evidence type="ECO:0000256" key="6">
    <source>
        <dbReference type="ARBA" id="ARBA00077605"/>
    </source>
</evidence>
<keyword evidence="4" id="KW-0804">Transcription</keyword>
<keyword evidence="5" id="KW-0539">Nucleus</keyword>
<dbReference type="PANTHER" id="PTHR12709:SF1">
    <property type="entry name" value="DNA-DIRECTED RNA POLYMERASE III SUBUNIT RPC8"/>
    <property type="match status" value="1"/>
</dbReference>
<dbReference type="InterPro" id="IPR036898">
    <property type="entry name" value="RNA_pol_Rpb7-like_N_sf"/>
</dbReference>
<reference evidence="8" key="1">
    <citation type="submission" date="2013-04" db="EMBL/GenBank/DDBJ databases">
        <title>The Genome Sequence of Fonticula alba ATCC 38817.</title>
        <authorList>
            <consortium name="The Broad Institute Genomics Platform"/>
            <person name="Russ C."/>
            <person name="Cuomo C."/>
            <person name="Burger G."/>
            <person name="Gray M.W."/>
            <person name="Holland P.W.H."/>
            <person name="King N."/>
            <person name="Lang F.B.F."/>
            <person name="Roger A.J."/>
            <person name="Ruiz-Trillo I."/>
            <person name="Brown M."/>
            <person name="Walker B."/>
            <person name="Young S."/>
            <person name="Zeng Q."/>
            <person name="Gargeya S."/>
            <person name="Fitzgerald M."/>
            <person name="Haas B."/>
            <person name="Abouelleil A."/>
            <person name="Allen A.W."/>
            <person name="Alvarado L."/>
            <person name="Arachchi H.M."/>
            <person name="Berlin A.M."/>
            <person name="Chapman S.B."/>
            <person name="Gainer-Dewar J."/>
            <person name="Goldberg J."/>
            <person name="Griggs A."/>
            <person name="Gujja S."/>
            <person name="Hansen M."/>
            <person name="Howarth C."/>
            <person name="Imamovic A."/>
            <person name="Ireland A."/>
            <person name="Larimer J."/>
            <person name="McCowan C."/>
            <person name="Murphy C."/>
            <person name="Pearson M."/>
            <person name="Poon T.W."/>
            <person name="Priest M."/>
            <person name="Roberts A."/>
            <person name="Saif S."/>
            <person name="Shea T."/>
            <person name="Sisk P."/>
            <person name="Sykes S."/>
            <person name="Wortman J."/>
            <person name="Nusbaum C."/>
            <person name="Birren B."/>
        </authorList>
    </citation>
    <scope>NUCLEOTIDE SEQUENCE [LARGE SCALE GENOMIC DNA]</scope>
    <source>
        <strain evidence="8">ATCC 38817</strain>
    </source>
</reference>
<dbReference type="FunFam" id="2.40.50.140:FF:000221">
    <property type="entry name" value="DNA-directed RNA polymerase III subunit"/>
    <property type="match status" value="1"/>
</dbReference>
<dbReference type="InterPro" id="IPR005576">
    <property type="entry name" value="Rpb7-like_N"/>
</dbReference>
<evidence type="ECO:0000256" key="4">
    <source>
        <dbReference type="ARBA" id="ARBA00023163"/>
    </source>
</evidence>
<keyword evidence="9" id="KW-1185">Reference proteome</keyword>
<evidence type="ECO:0000313" key="9">
    <source>
        <dbReference type="Proteomes" id="UP000030693"/>
    </source>
</evidence>
<dbReference type="GO" id="GO:0003677">
    <property type="term" value="F:DNA binding"/>
    <property type="evidence" value="ECO:0007669"/>
    <property type="project" value="InterPro"/>
</dbReference>
<dbReference type="InterPro" id="IPR003029">
    <property type="entry name" value="S1_domain"/>
</dbReference>
<dbReference type="Gene3D" id="2.40.50.140">
    <property type="entry name" value="Nucleic acid-binding proteins"/>
    <property type="match status" value="1"/>
</dbReference>
<dbReference type="GO" id="GO:0003899">
    <property type="term" value="F:DNA-directed RNA polymerase activity"/>
    <property type="evidence" value="ECO:0007669"/>
    <property type="project" value="InterPro"/>
</dbReference>
<dbReference type="OMA" id="LGPTLWW"/>
<sequence>MFVLVKFSDSVRIAPADFRKKLSDAVIDELNKKYANKVVKRVGLCISLFELHSVGDPLVVPADGCTHVKVTFTYIVFRPFVGQILSGRIKKCTPEGVFVTLGFFEDILIPADQLQENTVFDHEEQVWVWNYFDNKLYMDVENRIRFRIVEHVYFEQFKKPTAATPGAFPAEEQADTSEAAPTQPPFSLIAAANQDGLGLEKWWQ</sequence>
<evidence type="ECO:0000313" key="8">
    <source>
        <dbReference type="EMBL" id="KCV72822.1"/>
    </source>
</evidence>
<organism evidence="8">
    <name type="scientific">Fonticula alba</name>
    <name type="common">Slime mold</name>
    <dbReference type="NCBI Taxonomy" id="691883"/>
    <lineage>
        <taxon>Eukaryota</taxon>
        <taxon>Rotosphaerida</taxon>
        <taxon>Fonticulaceae</taxon>
        <taxon>Fonticula</taxon>
    </lineage>
</organism>
<dbReference type="AlphaFoldDB" id="A0A058ZH62"/>
<dbReference type="Pfam" id="PF03876">
    <property type="entry name" value="SHS2_Rpb7-N"/>
    <property type="match status" value="1"/>
</dbReference>
<dbReference type="GeneID" id="20525124"/>
<dbReference type="GO" id="GO:0006384">
    <property type="term" value="P:transcription initiation at RNA polymerase III promoter"/>
    <property type="evidence" value="ECO:0007669"/>
    <property type="project" value="TreeGrafter"/>
</dbReference>
<dbReference type="NCBIfam" id="TIGR00448">
    <property type="entry name" value="rpoE"/>
    <property type="match status" value="1"/>
</dbReference>
<proteinExistence type="inferred from homology"/>
<evidence type="ECO:0000259" key="7">
    <source>
        <dbReference type="PROSITE" id="PS50126"/>
    </source>
</evidence>
<dbReference type="InterPro" id="IPR045113">
    <property type="entry name" value="Rpb7-like"/>
</dbReference>
<evidence type="ECO:0000256" key="5">
    <source>
        <dbReference type="ARBA" id="ARBA00023242"/>
    </source>
</evidence>
<gene>
    <name evidence="8" type="ORF">H696_00399</name>
</gene>
<dbReference type="SUPFAM" id="SSF88798">
    <property type="entry name" value="N-terminal, heterodimerisation domain of RBP7 (RpoE)"/>
    <property type="match status" value="1"/>
</dbReference>
<dbReference type="SUPFAM" id="SSF50249">
    <property type="entry name" value="Nucleic acid-binding proteins"/>
    <property type="match status" value="1"/>
</dbReference>
<dbReference type="RefSeq" id="XP_009492523.1">
    <property type="nucleotide sequence ID" value="XM_009494248.1"/>
</dbReference>
<dbReference type="OrthoDB" id="10256606at2759"/>
<comment type="similarity">
    <text evidence="2">Belongs to the eukaryotic RPB7/RPC8 RNA polymerase subunit family.</text>
</comment>
<dbReference type="PANTHER" id="PTHR12709">
    <property type="entry name" value="DNA-DIRECTED RNA POLYMERASE II, III"/>
    <property type="match status" value="1"/>
</dbReference>
<dbReference type="Proteomes" id="UP000030693">
    <property type="component" value="Unassembled WGS sequence"/>
</dbReference>
<dbReference type="FunFam" id="3.30.1490.120:FF:000002">
    <property type="entry name" value="DNA-directed RNA polymerase III subunit RPC8"/>
    <property type="match status" value="1"/>
</dbReference>
<accession>A0A058ZH62</accession>
<dbReference type="EMBL" id="KB932201">
    <property type="protein sequence ID" value="KCV72822.1"/>
    <property type="molecule type" value="Genomic_DNA"/>
</dbReference>
<dbReference type="InterPro" id="IPR012340">
    <property type="entry name" value="NA-bd_OB-fold"/>
</dbReference>
<protein>
    <recommendedName>
        <fullName evidence="6">RNA polymerase III subunit C25</fullName>
    </recommendedName>
</protein>
<comment type="subcellular location">
    <subcellularLocation>
        <location evidence="1">Nucleus</location>
    </subcellularLocation>
</comment>
<feature type="domain" description="S1 motif" evidence="7">
    <location>
        <begin position="82"/>
        <end position="150"/>
    </location>
</feature>